<keyword evidence="2" id="KW-1185">Reference proteome</keyword>
<evidence type="ECO:0000313" key="1">
    <source>
        <dbReference type="EMBL" id="KAJ3535258.1"/>
    </source>
</evidence>
<comment type="caution">
    <text evidence="1">The sequence shown here is derived from an EMBL/GenBank/DDBJ whole genome shotgun (WGS) entry which is preliminary data.</text>
</comment>
<evidence type="ECO:0000313" key="2">
    <source>
        <dbReference type="Proteomes" id="UP001148629"/>
    </source>
</evidence>
<sequence>MSQCNTDYADIYHYTPSKAAAVIFVVLFAISSIVHVWQMIKTKTWYLSALIGGCILQACGYIGRAANTFETPGCWTLPPFVVQSLLILIAPALFAASIYMILGRIILLVDGEKYSLLKRRWLTKFFVVGDVISFLMQIGGGGMLTMDDPDKFKLGENIVVAGLFVQLAFFGFFIVVAYLFHRRMRARPTLKARDPEIKWQLYLLTLYVTSFLILVRSVFRVIEYIQGSDGPLLSNEVYIYVFDALLMWIVVVWMNYFHPSEIGLLLRGEKTFKNGLELLGHEHLLEASAQQGRDTGGAVFVNPSLFLSDEETHEPECLVSNAELIFHYANTASRSLRVFSEDLAATFQLIVPKEAVAHPYLLRAIMAFSAYHLGHLIIDKRSYYNLLAGKNQGHAIKGLREALEDPITQENCHAMYLASIFLTINKFAAFPSCNHRTSGCCNPINSLAEIFQLIYGMSAILRSSEENIRNGPLRTTFSQFGNSPVLLDEANNFYRQLSSLQADIESSALDDGEKQDLVGAVQTLMACFIDASSPIIKKSPTEMRVIFSWPGLVPRRFPELMTACHPVALVVVAYYSYLIHLCSENYWFLYRWSESLKRFVLEKLKSSAWGQVAQWPLSRIDG</sequence>
<protein>
    <submittedName>
        <fullName evidence="1">Uncharacterized protein</fullName>
    </submittedName>
</protein>
<proteinExistence type="predicted"/>
<accession>A0ACC1SA28</accession>
<name>A0ACC1SA28_9HYPO</name>
<reference evidence="1" key="1">
    <citation type="submission" date="2022-08" db="EMBL/GenBank/DDBJ databases">
        <title>Genome Sequence of Fusarium decemcellulare.</title>
        <authorList>
            <person name="Buettner E."/>
        </authorList>
    </citation>
    <scope>NUCLEOTIDE SEQUENCE</scope>
    <source>
        <strain evidence="1">Babe19</strain>
    </source>
</reference>
<gene>
    <name evidence="1" type="ORF">NM208_g7212</name>
</gene>
<dbReference type="Proteomes" id="UP001148629">
    <property type="component" value="Unassembled WGS sequence"/>
</dbReference>
<dbReference type="EMBL" id="JANRMS010000724">
    <property type="protein sequence ID" value="KAJ3535258.1"/>
    <property type="molecule type" value="Genomic_DNA"/>
</dbReference>
<organism evidence="1 2">
    <name type="scientific">Fusarium decemcellulare</name>
    <dbReference type="NCBI Taxonomy" id="57161"/>
    <lineage>
        <taxon>Eukaryota</taxon>
        <taxon>Fungi</taxon>
        <taxon>Dikarya</taxon>
        <taxon>Ascomycota</taxon>
        <taxon>Pezizomycotina</taxon>
        <taxon>Sordariomycetes</taxon>
        <taxon>Hypocreomycetidae</taxon>
        <taxon>Hypocreales</taxon>
        <taxon>Nectriaceae</taxon>
        <taxon>Fusarium</taxon>
        <taxon>Fusarium decemcellulare species complex</taxon>
    </lineage>
</organism>